<comment type="caution">
    <text evidence="7">The sequence shown here is derived from an EMBL/GenBank/DDBJ whole genome shotgun (WGS) entry which is preliminary data.</text>
</comment>
<dbReference type="Proteomes" id="UP001596118">
    <property type="component" value="Unassembled WGS sequence"/>
</dbReference>
<evidence type="ECO:0000256" key="3">
    <source>
        <dbReference type="ARBA" id="ARBA00022801"/>
    </source>
</evidence>
<evidence type="ECO:0000256" key="1">
    <source>
        <dbReference type="ARBA" id="ARBA00011073"/>
    </source>
</evidence>
<dbReference type="InterPro" id="IPR036852">
    <property type="entry name" value="Peptidase_S8/S53_dom_sf"/>
</dbReference>
<keyword evidence="3" id="KW-0378">Hydrolase</keyword>
<dbReference type="InterPro" id="IPR000209">
    <property type="entry name" value="Peptidase_S8/S53_dom"/>
</dbReference>
<dbReference type="RefSeq" id="WP_256411066.1">
    <property type="nucleotide sequence ID" value="NZ_JANHDM010000003.1"/>
</dbReference>
<protein>
    <submittedName>
        <fullName evidence="7">S8 family serine peptidase</fullName>
    </submittedName>
</protein>
<name>A0ABD5R1D5_9EURY</name>
<dbReference type="PROSITE" id="PS51892">
    <property type="entry name" value="SUBTILASE"/>
    <property type="match status" value="1"/>
</dbReference>
<evidence type="ECO:0000256" key="5">
    <source>
        <dbReference type="PROSITE-ProRule" id="PRU01240"/>
    </source>
</evidence>
<dbReference type="SUPFAM" id="SSF52743">
    <property type="entry name" value="Subtilisin-like"/>
    <property type="match status" value="1"/>
</dbReference>
<dbReference type="InterPro" id="IPR050131">
    <property type="entry name" value="Peptidase_S8_subtilisin-like"/>
</dbReference>
<keyword evidence="2" id="KW-0645">Protease</keyword>
<evidence type="ECO:0000256" key="4">
    <source>
        <dbReference type="ARBA" id="ARBA00022825"/>
    </source>
</evidence>
<evidence type="ECO:0000259" key="6">
    <source>
        <dbReference type="Pfam" id="PF00082"/>
    </source>
</evidence>
<dbReference type="PANTHER" id="PTHR43806:SF11">
    <property type="entry name" value="CEREVISIN-RELATED"/>
    <property type="match status" value="1"/>
</dbReference>
<comment type="caution">
    <text evidence="5">Lacks conserved residue(s) required for the propagation of feature annotation.</text>
</comment>
<dbReference type="Pfam" id="PF00082">
    <property type="entry name" value="Peptidase_S8"/>
    <property type="match status" value="1"/>
</dbReference>
<dbReference type="EMBL" id="JBHSKY010000007">
    <property type="protein sequence ID" value="MFC5278659.1"/>
    <property type="molecule type" value="Genomic_DNA"/>
</dbReference>
<dbReference type="AlphaFoldDB" id="A0ABD5R1D5"/>
<evidence type="ECO:0000313" key="8">
    <source>
        <dbReference type="Proteomes" id="UP001596118"/>
    </source>
</evidence>
<gene>
    <name evidence="7" type="ORF">ACFPM1_07810</name>
</gene>
<proteinExistence type="inferred from homology"/>
<sequence>MFDLIQQYAPHITVSLYQVINSNGDLEVAGYHDAIDAAISDEVDILNISIGDPWDIPVYAHPLYSKTQKAVDSGITVVAAAGNNKGDQPKPPVHIPAVVDDVIAVNGFVTRCPQSKSDTHERRESGPYYLDVETSNTETQLAEGVYCGYNGCDGRSCIKKQTETGWWGNPSVKNDKPDVSAPVIYPYGSGDKVDFFEGSSYAAPIVTGILAEAYGEIKHSVQNLPTPAEVRSLVRETATPVRESEIRKINGFKIHEEISKRYGSGEAPLSH</sequence>
<keyword evidence="8" id="KW-1185">Reference proteome</keyword>
<dbReference type="GO" id="GO:0008236">
    <property type="term" value="F:serine-type peptidase activity"/>
    <property type="evidence" value="ECO:0007669"/>
    <property type="project" value="UniProtKB-KW"/>
</dbReference>
<comment type="similarity">
    <text evidence="1 5">Belongs to the peptidase S8 family.</text>
</comment>
<evidence type="ECO:0000256" key="2">
    <source>
        <dbReference type="ARBA" id="ARBA00022670"/>
    </source>
</evidence>
<organism evidence="7 8">
    <name type="scientific">Halorubrum rubrum</name>
    <dbReference type="NCBI Taxonomy" id="1126240"/>
    <lineage>
        <taxon>Archaea</taxon>
        <taxon>Methanobacteriati</taxon>
        <taxon>Methanobacteriota</taxon>
        <taxon>Stenosarchaea group</taxon>
        <taxon>Halobacteria</taxon>
        <taxon>Halobacteriales</taxon>
        <taxon>Haloferacaceae</taxon>
        <taxon>Halorubrum</taxon>
    </lineage>
</organism>
<accession>A0ABD5R1D5</accession>
<dbReference type="Gene3D" id="3.40.50.200">
    <property type="entry name" value="Peptidase S8/S53 domain"/>
    <property type="match status" value="1"/>
</dbReference>
<dbReference type="GO" id="GO:0006508">
    <property type="term" value="P:proteolysis"/>
    <property type="evidence" value="ECO:0007669"/>
    <property type="project" value="UniProtKB-KW"/>
</dbReference>
<evidence type="ECO:0000313" key="7">
    <source>
        <dbReference type="EMBL" id="MFC5278659.1"/>
    </source>
</evidence>
<dbReference type="PANTHER" id="PTHR43806">
    <property type="entry name" value="PEPTIDASE S8"/>
    <property type="match status" value="1"/>
</dbReference>
<feature type="domain" description="Peptidase S8/S53" evidence="6">
    <location>
        <begin position="8"/>
        <end position="247"/>
    </location>
</feature>
<reference evidence="7 8" key="1">
    <citation type="journal article" date="2019" name="Int. J. Syst. Evol. Microbiol.">
        <title>The Global Catalogue of Microorganisms (GCM) 10K type strain sequencing project: providing services to taxonomists for standard genome sequencing and annotation.</title>
        <authorList>
            <consortium name="The Broad Institute Genomics Platform"/>
            <consortium name="The Broad Institute Genome Sequencing Center for Infectious Disease"/>
            <person name="Wu L."/>
            <person name="Ma J."/>
        </authorList>
    </citation>
    <scope>NUCLEOTIDE SEQUENCE [LARGE SCALE GENOMIC DNA]</scope>
    <source>
        <strain evidence="7 8">CGMCC 1.12124</strain>
    </source>
</reference>
<keyword evidence="4" id="KW-0720">Serine protease</keyword>